<evidence type="ECO:0000256" key="1">
    <source>
        <dbReference type="SAM" id="Phobius"/>
    </source>
</evidence>
<dbReference type="Pfam" id="PF04474">
    <property type="entry name" value="DUF554"/>
    <property type="match status" value="1"/>
</dbReference>
<feature type="transmembrane region" description="Helical" evidence="1">
    <location>
        <begin position="6"/>
        <end position="25"/>
    </location>
</feature>
<dbReference type="EMBL" id="VSSQ01013156">
    <property type="protein sequence ID" value="MPM50850.1"/>
    <property type="molecule type" value="Genomic_DNA"/>
</dbReference>
<feature type="transmembrane region" description="Helical" evidence="1">
    <location>
        <begin position="98"/>
        <end position="119"/>
    </location>
</feature>
<keyword evidence="1" id="KW-1133">Transmembrane helix</keyword>
<organism evidence="2">
    <name type="scientific">bioreactor metagenome</name>
    <dbReference type="NCBI Taxonomy" id="1076179"/>
    <lineage>
        <taxon>unclassified sequences</taxon>
        <taxon>metagenomes</taxon>
        <taxon>ecological metagenomes</taxon>
    </lineage>
</organism>
<name>A0A645ACG4_9ZZZZ</name>
<gene>
    <name evidence="2" type="primary">ydfK_20</name>
    <name evidence="2" type="ORF">SDC9_97596</name>
</gene>
<dbReference type="PANTHER" id="PTHR36111">
    <property type="entry name" value="INNER MEMBRANE PROTEIN-RELATED"/>
    <property type="match status" value="1"/>
</dbReference>
<dbReference type="AlphaFoldDB" id="A0A645ACG4"/>
<accession>A0A645ACG4</accession>
<feature type="transmembrane region" description="Helical" evidence="1">
    <location>
        <begin position="139"/>
        <end position="165"/>
    </location>
</feature>
<sequence length="226" mass="24068">MLGTIVNAAAIIVGCVLGLIFKRFIKEKISNTVFMGLALCTLYIGISGAIKSEDTLIIIISMIIGGALGEWIDIDSFISRLGSRLEKQFSKAGNKVSLAQGFISASLLFCVGAMTILGSLQSGLSSKHEILFAKSALDFVASIIYSSTLGIGVGFSAVFVLVYQGTLTLMAQFLSPLLTDIVISDMNAVGSIIIIGLAFNMLKITKIKVANFIPAIFIPILIYIFI</sequence>
<proteinExistence type="predicted"/>
<dbReference type="PANTHER" id="PTHR36111:SF2">
    <property type="entry name" value="INNER MEMBRANE PROTEIN"/>
    <property type="match status" value="1"/>
</dbReference>
<dbReference type="InterPro" id="IPR007563">
    <property type="entry name" value="DUF554"/>
</dbReference>
<feature type="transmembrane region" description="Helical" evidence="1">
    <location>
        <begin position="32"/>
        <end position="50"/>
    </location>
</feature>
<keyword evidence="1" id="KW-0812">Transmembrane</keyword>
<evidence type="ECO:0000313" key="2">
    <source>
        <dbReference type="EMBL" id="MPM50850.1"/>
    </source>
</evidence>
<feature type="transmembrane region" description="Helical" evidence="1">
    <location>
        <begin position="177"/>
        <end position="201"/>
    </location>
</feature>
<keyword evidence="1" id="KW-0472">Membrane</keyword>
<protein>
    <submittedName>
        <fullName evidence="2">Putative membrane protein YdfK</fullName>
    </submittedName>
</protein>
<reference evidence="2" key="1">
    <citation type="submission" date="2019-08" db="EMBL/GenBank/DDBJ databases">
        <authorList>
            <person name="Kucharzyk K."/>
            <person name="Murdoch R.W."/>
            <person name="Higgins S."/>
            <person name="Loffler F."/>
        </authorList>
    </citation>
    <scope>NUCLEOTIDE SEQUENCE</scope>
</reference>
<feature type="transmembrane region" description="Helical" evidence="1">
    <location>
        <begin position="207"/>
        <end position="225"/>
    </location>
</feature>
<comment type="caution">
    <text evidence="2">The sequence shown here is derived from an EMBL/GenBank/DDBJ whole genome shotgun (WGS) entry which is preliminary data.</text>
</comment>